<dbReference type="EMBL" id="JBCAWK010000008">
    <property type="protein sequence ID" value="KAK8850448.1"/>
    <property type="molecule type" value="Genomic_DNA"/>
</dbReference>
<keyword evidence="3" id="KW-1185">Reference proteome</keyword>
<dbReference type="Proteomes" id="UP001388673">
    <property type="component" value="Unassembled WGS sequence"/>
</dbReference>
<sequence>MYSRSNASRYVYQDELQPFTCNPLPYPPPGALCVSTASPSQPVGVLSSQPPSLTQILHNDVQLGNGIFQARRHGYHHRPIPPNAKVSPTRSPYKHDYTMSPMDNDGWASPTPQRRIRKAHEGVQYGATMSENRRPFAERSGVNPNLTLPSLTGHSRAKSVSVHVKDIVTQTNVFRDADPTGRRHTSVHTDSAKTHHRHARQIYEPYCATLRVNMQPSATTSSYTRPTPYPGLSRSRTISSDHESSPFLHHSRTDPRSHSRDQQQQPPLPYDAPPPRAPITSHTAVFEDALSTPYFDSDEEMLLDVHDDESTWAAKMTAAKGLGLGLDLANFTPRKPSVALLTSPEREVNDDSPATAQDTRGEGAVMGLGLIM</sequence>
<feature type="region of interest" description="Disordered" evidence="1">
    <location>
        <begin position="175"/>
        <end position="199"/>
    </location>
</feature>
<evidence type="ECO:0000256" key="1">
    <source>
        <dbReference type="SAM" id="MobiDB-lite"/>
    </source>
</evidence>
<feature type="compositionally biased region" description="Pro residues" evidence="1">
    <location>
        <begin position="266"/>
        <end position="277"/>
    </location>
</feature>
<comment type="caution">
    <text evidence="2">The sequence shown here is derived from an EMBL/GenBank/DDBJ whole genome shotgun (WGS) entry which is preliminary data.</text>
</comment>
<dbReference type="GeneID" id="92181624"/>
<reference evidence="2 3" key="1">
    <citation type="journal article" date="2024" name="bioRxiv">
        <title>Comparative genomics of Cryptococcus and Kwoniella reveals pathogenesis evolution and contrasting karyotype dynamics via intercentromeric recombination or chromosome fusion.</title>
        <authorList>
            <person name="Coelho M.A."/>
            <person name="David-Palma M."/>
            <person name="Shea T."/>
            <person name="Bowers K."/>
            <person name="McGinley-Smith S."/>
            <person name="Mohammad A.W."/>
            <person name="Gnirke A."/>
            <person name="Yurkov A.M."/>
            <person name="Nowrousian M."/>
            <person name="Sun S."/>
            <person name="Cuomo C.A."/>
            <person name="Heitman J."/>
        </authorList>
    </citation>
    <scope>NUCLEOTIDE SEQUENCE [LARGE SCALE GENOMIC DNA]</scope>
    <source>
        <strain evidence="2 3">CBS 13917</strain>
    </source>
</reference>
<evidence type="ECO:0000313" key="3">
    <source>
        <dbReference type="Proteomes" id="UP001388673"/>
    </source>
</evidence>
<proteinExistence type="predicted"/>
<accession>A0AAW0YKP7</accession>
<feature type="compositionally biased region" description="Basic and acidic residues" evidence="1">
    <location>
        <begin position="251"/>
        <end position="261"/>
    </location>
</feature>
<evidence type="ECO:0000313" key="2">
    <source>
        <dbReference type="EMBL" id="KAK8850448.1"/>
    </source>
</evidence>
<gene>
    <name evidence="2" type="ORF">IAR55_004366</name>
</gene>
<feature type="region of interest" description="Disordered" evidence="1">
    <location>
        <begin position="218"/>
        <end position="279"/>
    </location>
</feature>
<dbReference type="KEGG" id="kne:92181624"/>
<protein>
    <submittedName>
        <fullName evidence="2">Uncharacterized protein</fullName>
    </submittedName>
</protein>
<name>A0AAW0YKP7_9TREE</name>
<dbReference type="RefSeq" id="XP_066801879.1">
    <property type="nucleotide sequence ID" value="XM_066947465.1"/>
</dbReference>
<organism evidence="2 3">
    <name type="scientific">Kwoniella newhampshirensis</name>
    <dbReference type="NCBI Taxonomy" id="1651941"/>
    <lineage>
        <taxon>Eukaryota</taxon>
        <taxon>Fungi</taxon>
        <taxon>Dikarya</taxon>
        <taxon>Basidiomycota</taxon>
        <taxon>Agaricomycotina</taxon>
        <taxon>Tremellomycetes</taxon>
        <taxon>Tremellales</taxon>
        <taxon>Cryptococcaceae</taxon>
        <taxon>Kwoniella</taxon>
    </lineage>
</organism>
<dbReference type="AlphaFoldDB" id="A0AAW0YKP7"/>